<gene>
    <name evidence="2" type="primary">Gvqw3_50</name>
    <name evidence="2" type="ORF">G6Z77_0005288</name>
</gene>
<dbReference type="EMBL" id="JAANIB010008075">
    <property type="protein sequence ID" value="KAG5324475.1"/>
    <property type="molecule type" value="Genomic_DNA"/>
</dbReference>
<organism evidence="2 3">
    <name type="scientific">Acromyrmex heyeri</name>
    <dbReference type="NCBI Taxonomy" id="230685"/>
    <lineage>
        <taxon>Eukaryota</taxon>
        <taxon>Metazoa</taxon>
        <taxon>Ecdysozoa</taxon>
        <taxon>Arthropoda</taxon>
        <taxon>Hexapoda</taxon>
        <taxon>Insecta</taxon>
        <taxon>Pterygota</taxon>
        <taxon>Neoptera</taxon>
        <taxon>Endopterygota</taxon>
        <taxon>Hymenoptera</taxon>
        <taxon>Apocrita</taxon>
        <taxon>Aculeata</taxon>
        <taxon>Formicoidea</taxon>
        <taxon>Formicidae</taxon>
        <taxon>Myrmicinae</taxon>
        <taxon>Acromyrmex</taxon>
    </lineage>
</organism>
<dbReference type="InterPro" id="IPR036397">
    <property type="entry name" value="RNaseH_sf"/>
</dbReference>
<evidence type="ECO:0000313" key="3">
    <source>
        <dbReference type="Proteomes" id="UP000670152"/>
    </source>
</evidence>
<evidence type="ECO:0000259" key="1">
    <source>
        <dbReference type="Pfam" id="PF18701"/>
    </source>
</evidence>
<feature type="domain" description="DUF5641" evidence="1">
    <location>
        <begin position="392"/>
        <end position="440"/>
    </location>
</feature>
<name>A0A836FT74_9HYME</name>
<sequence>MLQKCYGDDTLSKTQVYQWYERFKSGREAVEDDARPGRPLTSKTDENVDEIRQLLIENRKLTIREIAETTNISFGSQKRLVPKSSPLSVLNPYIDEDGLIRIRRRLRRTCLPEATKNPIVLRAHPLLVLIIQHHHLRTCQFSINARIVATRILEFSGPAPPFDPFFVSAYHAHVNASMCPSNSWLSLPAARVNRTARAFVHTDIDYAGHRSLSARLPVEGINHKRHISRFIRLPHKALHLELVSDYTSPTFIAAYQRFVSRRKLPTSMYSDNRTFHGANRELSNAHSKVIRDTNFRNRLTIDGTAWHFLPPASPHFGGLWEAGVKSVKHHLKRCIGLYTLTFEEMSTLLCRIEACLNSRPIAPVSDNLDDYHALTPGHFLIGTSLRIVQRLAKIGQIVLMRNPLVPPSQWELGWITACHPGDDNLTRCIFSSSSTSSKPRYMPRILMREYALTSTAYKFLDIGIVVGSISSVQIAIGDNRSNRMFIPRATWKMFIERHADIERLIQSHHHQDLNVDYLVKI</sequence>
<dbReference type="PANTHER" id="PTHR47331">
    <property type="entry name" value="PHD-TYPE DOMAIN-CONTAINING PROTEIN"/>
    <property type="match status" value="1"/>
</dbReference>
<reference evidence="2 3" key="1">
    <citation type="submission" date="2020-02" db="EMBL/GenBank/DDBJ databases">
        <title>Relaxed selection underlies rapid genomic changes in the transitions from sociality to social parasitism in ants.</title>
        <authorList>
            <person name="Bi X."/>
        </authorList>
    </citation>
    <scope>NUCLEOTIDE SEQUENCE [LARGE SCALE GENOMIC DNA]</scope>
    <source>
        <strain evidence="2">BGI-DK2014b</strain>
        <tissue evidence="2">Whole body</tissue>
    </source>
</reference>
<proteinExistence type="predicted"/>
<protein>
    <submittedName>
        <fullName evidence="2">GVQW3 protein</fullName>
    </submittedName>
</protein>
<accession>A0A836FT74</accession>
<dbReference type="OrthoDB" id="6615390at2759"/>
<dbReference type="AlphaFoldDB" id="A0A836FT74"/>
<feature type="non-terminal residue" evidence="2">
    <location>
        <position position="1"/>
    </location>
</feature>
<dbReference type="Gene3D" id="3.30.420.10">
    <property type="entry name" value="Ribonuclease H-like superfamily/Ribonuclease H"/>
    <property type="match status" value="1"/>
</dbReference>
<comment type="caution">
    <text evidence="2">The sequence shown here is derived from an EMBL/GenBank/DDBJ whole genome shotgun (WGS) entry which is preliminary data.</text>
</comment>
<dbReference type="Proteomes" id="UP000670152">
    <property type="component" value="Unassembled WGS sequence"/>
</dbReference>
<keyword evidence="3" id="KW-1185">Reference proteome</keyword>
<dbReference type="GO" id="GO:0003676">
    <property type="term" value="F:nucleic acid binding"/>
    <property type="evidence" value="ECO:0007669"/>
    <property type="project" value="InterPro"/>
</dbReference>
<feature type="non-terminal residue" evidence="2">
    <location>
        <position position="521"/>
    </location>
</feature>
<dbReference type="SUPFAM" id="SSF53098">
    <property type="entry name" value="Ribonuclease H-like"/>
    <property type="match status" value="1"/>
</dbReference>
<dbReference type="InterPro" id="IPR012337">
    <property type="entry name" value="RNaseH-like_sf"/>
</dbReference>
<dbReference type="Pfam" id="PF18701">
    <property type="entry name" value="DUF5641"/>
    <property type="match status" value="1"/>
</dbReference>
<evidence type="ECO:0000313" key="2">
    <source>
        <dbReference type="EMBL" id="KAG5324475.1"/>
    </source>
</evidence>
<dbReference type="InterPro" id="IPR040676">
    <property type="entry name" value="DUF5641"/>
</dbReference>